<reference evidence="1 2" key="1">
    <citation type="journal article" date="2021" name="Elife">
        <title>Chloroplast acquisition without the gene transfer in kleptoplastic sea slugs, Plakobranchus ocellatus.</title>
        <authorList>
            <person name="Maeda T."/>
            <person name="Takahashi S."/>
            <person name="Yoshida T."/>
            <person name="Shimamura S."/>
            <person name="Takaki Y."/>
            <person name="Nagai Y."/>
            <person name="Toyoda A."/>
            <person name="Suzuki Y."/>
            <person name="Arimoto A."/>
            <person name="Ishii H."/>
            <person name="Satoh N."/>
            <person name="Nishiyama T."/>
            <person name="Hasebe M."/>
            <person name="Maruyama T."/>
            <person name="Minagawa J."/>
            <person name="Obokata J."/>
            <person name="Shigenobu S."/>
        </authorList>
    </citation>
    <scope>NUCLEOTIDE SEQUENCE [LARGE SCALE GENOMIC DNA]</scope>
</reference>
<evidence type="ECO:0000313" key="1">
    <source>
        <dbReference type="EMBL" id="GFR95252.1"/>
    </source>
</evidence>
<dbReference type="Proteomes" id="UP000762676">
    <property type="component" value="Unassembled WGS sequence"/>
</dbReference>
<evidence type="ECO:0000313" key="2">
    <source>
        <dbReference type="Proteomes" id="UP000762676"/>
    </source>
</evidence>
<gene>
    <name evidence="1" type="ORF">ElyMa_004423900</name>
</gene>
<name>A0AAV4HCR2_9GAST</name>
<accession>A0AAV4HCR2</accession>
<protein>
    <submittedName>
        <fullName evidence="1">Uncharacterized protein</fullName>
    </submittedName>
</protein>
<dbReference type="EMBL" id="BMAT01008919">
    <property type="protein sequence ID" value="GFR95252.1"/>
    <property type="molecule type" value="Genomic_DNA"/>
</dbReference>
<sequence>MRHNHVITFKAHRKLGEQQKTCITLPALPHTYQWGAETILRFWRYLKRFHLLGSVFFLIPGMGPNRVDK</sequence>
<keyword evidence="2" id="KW-1185">Reference proteome</keyword>
<proteinExistence type="predicted"/>
<dbReference type="AlphaFoldDB" id="A0AAV4HCR2"/>
<comment type="caution">
    <text evidence="1">The sequence shown here is derived from an EMBL/GenBank/DDBJ whole genome shotgun (WGS) entry which is preliminary data.</text>
</comment>
<organism evidence="1 2">
    <name type="scientific">Elysia marginata</name>
    <dbReference type="NCBI Taxonomy" id="1093978"/>
    <lineage>
        <taxon>Eukaryota</taxon>
        <taxon>Metazoa</taxon>
        <taxon>Spiralia</taxon>
        <taxon>Lophotrochozoa</taxon>
        <taxon>Mollusca</taxon>
        <taxon>Gastropoda</taxon>
        <taxon>Heterobranchia</taxon>
        <taxon>Euthyneura</taxon>
        <taxon>Panpulmonata</taxon>
        <taxon>Sacoglossa</taxon>
        <taxon>Placobranchoidea</taxon>
        <taxon>Plakobranchidae</taxon>
        <taxon>Elysia</taxon>
    </lineage>
</organism>